<dbReference type="GO" id="GO:0003677">
    <property type="term" value="F:DNA binding"/>
    <property type="evidence" value="ECO:0007669"/>
    <property type="project" value="UniProtKB-KW"/>
</dbReference>
<keyword evidence="5" id="KW-0539">Nucleus</keyword>
<evidence type="ECO:0000256" key="4">
    <source>
        <dbReference type="ARBA" id="ARBA00023163"/>
    </source>
</evidence>
<proteinExistence type="predicted"/>
<dbReference type="AlphaFoldDB" id="A0AAV3RCL0"/>
<comment type="caution">
    <text evidence="8">The sequence shown here is derived from an EMBL/GenBank/DDBJ whole genome shotgun (WGS) entry which is preliminary data.</text>
</comment>
<gene>
    <name evidence="8" type="ORF">LIER_27255</name>
</gene>
<dbReference type="GO" id="GO:0046983">
    <property type="term" value="F:protein dimerization activity"/>
    <property type="evidence" value="ECO:0007669"/>
    <property type="project" value="InterPro"/>
</dbReference>
<dbReference type="InterPro" id="IPR011598">
    <property type="entry name" value="bHLH_dom"/>
</dbReference>
<keyword evidence="4" id="KW-0804">Transcription</keyword>
<comment type="subcellular location">
    <subcellularLocation>
        <location evidence="1">Nucleus</location>
    </subcellularLocation>
</comment>
<feature type="compositionally biased region" description="Polar residues" evidence="6">
    <location>
        <begin position="1"/>
        <end position="16"/>
    </location>
</feature>
<keyword evidence="2" id="KW-0805">Transcription regulation</keyword>
<dbReference type="EMBL" id="BAABME010008723">
    <property type="protein sequence ID" value="GAA0173693.1"/>
    <property type="molecule type" value="Genomic_DNA"/>
</dbReference>
<feature type="domain" description="BHLH" evidence="7">
    <location>
        <begin position="66"/>
        <end position="115"/>
    </location>
</feature>
<organism evidence="8 9">
    <name type="scientific">Lithospermum erythrorhizon</name>
    <name type="common">Purple gromwell</name>
    <name type="synonym">Lithospermum officinale var. erythrorhizon</name>
    <dbReference type="NCBI Taxonomy" id="34254"/>
    <lineage>
        <taxon>Eukaryota</taxon>
        <taxon>Viridiplantae</taxon>
        <taxon>Streptophyta</taxon>
        <taxon>Embryophyta</taxon>
        <taxon>Tracheophyta</taxon>
        <taxon>Spermatophyta</taxon>
        <taxon>Magnoliopsida</taxon>
        <taxon>eudicotyledons</taxon>
        <taxon>Gunneridae</taxon>
        <taxon>Pentapetalae</taxon>
        <taxon>asterids</taxon>
        <taxon>lamiids</taxon>
        <taxon>Boraginales</taxon>
        <taxon>Boraginaceae</taxon>
        <taxon>Boraginoideae</taxon>
        <taxon>Lithospermeae</taxon>
        <taxon>Lithospermum</taxon>
    </lineage>
</organism>
<dbReference type="Proteomes" id="UP001454036">
    <property type="component" value="Unassembled WGS sequence"/>
</dbReference>
<evidence type="ECO:0000256" key="2">
    <source>
        <dbReference type="ARBA" id="ARBA00023015"/>
    </source>
</evidence>
<evidence type="ECO:0000256" key="6">
    <source>
        <dbReference type="SAM" id="MobiDB-lite"/>
    </source>
</evidence>
<dbReference type="PANTHER" id="PTHR45855">
    <property type="entry name" value="TRANSCRIPTION FACTOR PIF1-RELATED"/>
    <property type="match status" value="1"/>
</dbReference>
<dbReference type="PANTHER" id="PTHR45855:SF6">
    <property type="entry name" value="TRANSCRIPTION FACTOR ALC"/>
    <property type="match status" value="1"/>
</dbReference>
<evidence type="ECO:0000313" key="9">
    <source>
        <dbReference type="Proteomes" id="UP001454036"/>
    </source>
</evidence>
<feature type="region of interest" description="Disordered" evidence="6">
    <location>
        <begin position="1"/>
        <end position="35"/>
    </location>
</feature>
<sequence length="207" mass="23613">MVNRNKISLEQSNVQNAEKEENYYGDSDSSSVCSDEASNYSEEQEFVSKVNTTLERRRRNAHKRYQVARKNNLWRKKGETKVDKKMRVLQQLIPNCPNVDNDCVLDEAIVYIKNLQNQLQFISSASSLAIGMYTSRIQTLPLPNIMHQLYASSIFRDDIFSSFRSFVGGRTQMPPSEMLIQQPSQMLNSLSSASFSAYGSLMPFPST</sequence>
<keyword evidence="9" id="KW-1185">Reference proteome</keyword>
<evidence type="ECO:0000313" key="8">
    <source>
        <dbReference type="EMBL" id="GAA0173693.1"/>
    </source>
</evidence>
<dbReference type="GO" id="GO:0005634">
    <property type="term" value="C:nucleus"/>
    <property type="evidence" value="ECO:0007669"/>
    <property type="project" value="UniProtKB-SubCell"/>
</dbReference>
<feature type="compositionally biased region" description="Low complexity" evidence="6">
    <location>
        <begin position="26"/>
        <end position="35"/>
    </location>
</feature>
<evidence type="ECO:0000256" key="1">
    <source>
        <dbReference type="ARBA" id="ARBA00004123"/>
    </source>
</evidence>
<keyword evidence="3" id="KW-0238">DNA-binding</keyword>
<name>A0AAV3RCL0_LITER</name>
<evidence type="ECO:0000256" key="3">
    <source>
        <dbReference type="ARBA" id="ARBA00023125"/>
    </source>
</evidence>
<evidence type="ECO:0000256" key="5">
    <source>
        <dbReference type="ARBA" id="ARBA00023242"/>
    </source>
</evidence>
<reference evidence="8 9" key="1">
    <citation type="submission" date="2024-01" db="EMBL/GenBank/DDBJ databases">
        <title>The complete chloroplast genome sequence of Lithospermum erythrorhizon: insights into the phylogenetic relationship among Boraginaceae species and the maternal lineages of purple gromwells.</title>
        <authorList>
            <person name="Okada T."/>
            <person name="Watanabe K."/>
        </authorList>
    </citation>
    <scope>NUCLEOTIDE SEQUENCE [LARGE SCALE GENOMIC DNA]</scope>
</reference>
<evidence type="ECO:0000259" key="7">
    <source>
        <dbReference type="PROSITE" id="PS50888"/>
    </source>
</evidence>
<dbReference type="PROSITE" id="PS50888">
    <property type="entry name" value="BHLH"/>
    <property type="match status" value="1"/>
</dbReference>
<dbReference type="InterPro" id="IPR031066">
    <property type="entry name" value="bHLH_ALC-like_plant"/>
</dbReference>
<accession>A0AAV3RCL0</accession>
<dbReference type="InterPro" id="IPR036638">
    <property type="entry name" value="HLH_DNA-bd_sf"/>
</dbReference>
<dbReference type="SUPFAM" id="SSF47459">
    <property type="entry name" value="HLH, helix-loop-helix DNA-binding domain"/>
    <property type="match status" value="1"/>
</dbReference>
<protein>
    <recommendedName>
        <fullName evidence="7">BHLH domain-containing protein</fullName>
    </recommendedName>
</protein>